<evidence type="ECO:0000313" key="2">
    <source>
        <dbReference type="Proteomes" id="UP000002487"/>
    </source>
</evidence>
<dbReference type="RefSeq" id="WP_011022052.1">
    <property type="nucleotide sequence ID" value="NC_003552.1"/>
</dbReference>
<dbReference type="EMBL" id="AE010299">
    <property type="protein sequence ID" value="AAM05462.1"/>
    <property type="molecule type" value="Genomic_DNA"/>
</dbReference>
<dbReference type="InParanoid" id="Q8TP58"/>
<evidence type="ECO:0000313" key="1">
    <source>
        <dbReference type="EMBL" id="AAM05462.1"/>
    </source>
</evidence>
<dbReference type="HOGENOM" id="CLU_2784022_0_0_2"/>
<reference evidence="1 2" key="1">
    <citation type="journal article" date="2002" name="Genome Res.">
        <title>The genome of Methanosarcina acetivorans reveals extensive metabolic and physiological diversity.</title>
        <authorList>
            <person name="Galagan J.E."/>
            <person name="Nusbaum C."/>
            <person name="Roy A."/>
            <person name="Endrizzi M.G."/>
            <person name="Macdonald P."/>
            <person name="FitzHugh W."/>
            <person name="Calvo S."/>
            <person name="Engels R."/>
            <person name="Smirnov S."/>
            <person name="Atnoor D."/>
            <person name="Brown A."/>
            <person name="Allen N."/>
            <person name="Naylor J."/>
            <person name="Stange-Thomann N."/>
            <person name="DeArellano K."/>
            <person name="Johnson R."/>
            <person name="Linton L."/>
            <person name="McEwan P."/>
            <person name="McKernan K."/>
            <person name="Talamas J."/>
            <person name="Tirrell A."/>
            <person name="Ye W."/>
            <person name="Zimmer A."/>
            <person name="Barber R.D."/>
            <person name="Cann I."/>
            <person name="Graham D.E."/>
            <person name="Grahame D.A."/>
            <person name="Guss A."/>
            <person name="Hedderich R."/>
            <person name="Ingram-Smith C."/>
            <person name="Kuettner C.H."/>
            <person name="Krzycki J.A."/>
            <person name="Leigh J.A."/>
            <person name="Li W."/>
            <person name="Liu J."/>
            <person name="Mukhopadhyay B."/>
            <person name="Reeve J.N."/>
            <person name="Smith K."/>
            <person name="Springer T.A."/>
            <person name="Umayam L.A."/>
            <person name="White O."/>
            <person name="White R.H."/>
            <person name="de Macario E.C."/>
            <person name="Ferry J.G."/>
            <person name="Jarrell K.F."/>
            <person name="Jing H."/>
            <person name="Macario A.J.L."/>
            <person name="Paulsen I."/>
            <person name="Pritchett M."/>
            <person name="Sowers K.R."/>
            <person name="Swanson R.V."/>
            <person name="Zinder S.H."/>
            <person name="Lander E."/>
            <person name="Metcalf W.W."/>
            <person name="Birren B."/>
        </authorList>
    </citation>
    <scope>NUCLEOTIDE SEQUENCE [LARGE SCALE GENOMIC DNA]</scope>
    <source>
        <strain evidence="2">ATCC 35395 / DSM 2834 / JCM 12185 / C2A</strain>
    </source>
</reference>
<proteinExistence type="predicted"/>
<dbReference type="AlphaFoldDB" id="Q8TP58"/>
<protein>
    <submittedName>
        <fullName evidence="1">Uncharacterized protein</fullName>
    </submittedName>
</protein>
<dbReference type="KEGG" id="mac:MA_2060"/>
<dbReference type="GeneID" id="25392939"/>
<dbReference type="EnsemblBacteria" id="AAM05462">
    <property type="protein sequence ID" value="AAM05462"/>
    <property type="gene ID" value="MA_2060"/>
</dbReference>
<accession>Q8TP58</accession>
<name>Q8TP58_METAC</name>
<dbReference type="OrthoDB" id="132173at2157"/>
<dbReference type="Proteomes" id="UP000002487">
    <property type="component" value="Chromosome"/>
</dbReference>
<gene>
    <name evidence="1" type="ordered locus">MA_2060</name>
</gene>
<organism evidence="1 2">
    <name type="scientific">Methanosarcina acetivorans (strain ATCC 35395 / DSM 2834 / JCM 12185 / C2A)</name>
    <dbReference type="NCBI Taxonomy" id="188937"/>
    <lineage>
        <taxon>Archaea</taxon>
        <taxon>Methanobacteriati</taxon>
        <taxon>Methanobacteriota</taxon>
        <taxon>Stenosarchaea group</taxon>
        <taxon>Methanomicrobia</taxon>
        <taxon>Methanosarcinales</taxon>
        <taxon>Methanosarcinaceae</taxon>
        <taxon>Methanosarcina</taxon>
    </lineage>
</organism>
<sequence length="68" mass="7918">MIYRPIRDYGGWGIRYGLKRTAYNAKGNRDVFFEFWEGSKVKKLMIGSQTQKKFSDVVSRAINKQKPG</sequence>
<keyword evidence="2" id="KW-1185">Reference proteome</keyword>